<reference evidence="13 14" key="1">
    <citation type="journal article" date="2007" name="Nature">
        <title>Genome of the marsupial Monodelphis domestica reveals innovation in non-coding sequences.</title>
        <authorList>
            <person name="Mikkelsen T.S."/>
            <person name="Wakefield M.J."/>
            <person name="Aken B."/>
            <person name="Amemiya C.T."/>
            <person name="Chang J.L."/>
            <person name="Duke S."/>
            <person name="Garber M."/>
            <person name="Gentles A.J."/>
            <person name="Goodstadt L."/>
            <person name="Heger A."/>
            <person name="Jurka J."/>
            <person name="Kamal M."/>
            <person name="Mauceli E."/>
            <person name="Searle S.M."/>
            <person name="Sharpe T."/>
            <person name="Baker M.L."/>
            <person name="Batzer M.A."/>
            <person name="Benos P.V."/>
            <person name="Belov K."/>
            <person name="Clamp M."/>
            <person name="Cook A."/>
            <person name="Cuff J."/>
            <person name="Das R."/>
            <person name="Davidow L."/>
            <person name="Deakin J.E."/>
            <person name="Fazzari M.J."/>
            <person name="Glass J.L."/>
            <person name="Grabherr M."/>
            <person name="Greally J.M."/>
            <person name="Gu W."/>
            <person name="Hore T.A."/>
            <person name="Huttley G.A."/>
            <person name="Kleber M."/>
            <person name="Jirtle R.L."/>
            <person name="Koina E."/>
            <person name="Lee J.T."/>
            <person name="Mahony S."/>
            <person name="Marra M.A."/>
            <person name="Miller R.D."/>
            <person name="Nicholls R.D."/>
            <person name="Oda M."/>
            <person name="Papenfuss A.T."/>
            <person name="Parra Z.E."/>
            <person name="Pollock D.D."/>
            <person name="Ray D.A."/>
            <person name="Schein J.E."/>
            <person name="Speed T.P."/>
            <person name="Thompson K."/>
            <person name="VandeBerg J.L."/>
            <person name="Wade C.M."/>
            <person name="Walker J.A."/>
            <person name="Waters P.D."/>
            <person name="Webber C."/>
            <person name="Weidman J.R."/>
            <person name="Xie X."/>
            <person name="Zody M.C."/>
            <person name="Baldwin J."/>
            <person name="Abdouelleil A."/>
            <person name="Abdulkadir J."/>
            <person name="Abebe A."/>
            <person name="Abera B."/>
            <person name="Abreu J."/>
            <person name="Acer S.C."/>
            <person name="Aftuck L."/>
            <person name="Alexander A."/>
            <person name="An P."/>
            <person name="Anderson E."/>
            <person name="Anderson S."/>
            <person name="Arachi H."/>
            <person name="Azer M."/>
            <person name="Bachantsang P."/>
            <person name="Barry A."/>
            <person name="Bayul T."/>
            <person name="Berlin A."/>
            <person name="Bessette D."/>
            <person name="Bloom T."/>
            <person name="Bloom T."/>
            <person name="Boguslavskiy L."/>
            <person name="Bonnet C."/>
            <person name="Boukhgalter B."/>
            <person name="Bourzgui I."/>
            <person name="Brown A."/>
            <person name="Cahill P."/>
            <person name="Channer S."/>
            <person name="Cheshatsang Y."/>
            <person name="Chuda L."/>
            <person name="Citroen M."/>
            <person name="Collymore A."/>
            <person name="Cooke P."/>
            <person name="Costello M."/>
            <person name="D'Aco K."/>
            <person name="Daza R."/>
            <person name="De Haan G."/>
            <person name="DeGray S."/>
            <person name="DeMaso C."/>
            <person name="Dhargay N."/>
            <person name="Dooley K."/>
            <person name="Dooley E."/>
            <person name="Doricent M."/>
            <person name="Dorje P."/>
            <person name="Dorjee K."/>
            <person name="Dupes A."/>
            <person name="Elong R."/>
            <person name="Falk J."/>
            <person name="Farina A."/>
            <person name="Faro S."/>
            <person name="Ferguson D."/>
            <person name="Fisher S."/>
            <person name="Foley C.D."/>
            <person name="Franke A."/>
            <person name="Friedrich D."/>
            <person name="Gadbois L."/>
            <person name="Gearin G."/>
            <person name="Gearin C.R."/>
            <person name="Giannoukos G."/>
            <person name="Goode T."/>
            <person name="Graham J."/>
            <person name="Grandbois E."/>
            <person name="Grewal S."/>
            <person name="Gyaltsen K."/>
            <person name="Hafez N."/>
            <person name="Hagos B."/>
            <person name="Hall J."/>
            <person name="Henson C."/>
            <person name="Hollinger A."/>
            <person name="Honan T."/>
            <person name="Huard M.D."/>
            <person name="Hughes L."/>
            <person name="Hurhula B."/>
            <person name="Husby M.E."/>
            <person name="Kamat A."/>
            <person name="Kanga B."/>
            <person name="Kashin S."/>
            <person name="Khazanovich D."/>
            <person name="Kisner P."/>
            <person name="Lance K."/>
            <person name="Lara M."/>
            <person name="Lee W."/>
            <person name="Lennon N."/>
            <person name="Letendre F."/>
            <person name="LeVine R."/>
            <person name="Lipovsky A."/>
            <person name="Liu X."/>
            <person name="Liu J."/>
            <person name="Liu S."/>
            <person name="Lokyitsang T."/>
            <person name="Lokyitsang Y."/>
            <person name="Lubonja R."/>
            <person name="Lui A."/>
            <person name="MacDonald P."/>
            <person name="Magnisalis V."/>
            <person name="Maru K."/>
            <person name="Matthews C."/>
            <person name="McCusker W."/>
            <person name="McDonough S."/>
            <person name="Mehta T."/>
            <person name="Meldrim J."/>
            <person name="Meneus L."/>
            <person name="Mihai O."/>
            <person name="Mihalev A."/>
            <person name="Mihova T."/>
            <person name="Mittelman R."/>
            <person name="Mlenga V."/>
            <person name="Montmayeur A."/>
            <person name="Mulrain L."/>
            <person name="Navidi A."/>
            <person name="Naylor J."/>
            <person name="Negash T."/>
            <person name="Nguyen T."/>
            <person name="Nguyen N."/>
            <person name="Nicol R."/>
            <person name="Norbu C."/>
            <person name="Norbu N."/>
            <person name="Novod N."/>
            <person name="O'Neill B."/>
            <person name="Osman S."/>
            <person name="Markiewicz E."/>
            <person name="Oyono O.L."/>
            <person name="Patti C."/>
            <person name="Phunkhang P."/>
            <person name="Pierre F."/>
            <person name="Priest M."/>
            <person name="Raghuraman S."/>
            <person name="Rege F."/>
            <person name="Reyes R."/>
            <person name="Rise C."/>
            <person name="Rogov P."/>
            <person name="Ross K."/>
            <person name="Ryan E."/>
            <person name="Settipalli S."/>
            <person name="Shea T."/>
            <person name="Sherpa N."/>
            <person name="Shi L."/>
            <person name="Shih D."/>
            <person name="Sparrow T."/>
            <person name="Spaulding J."/>
            <person name="Stalker J."/>
            <person name="Stange-Thomann N."/>
            <person name="Stavropoulos S."/>
            <person name="Stone C."/>
            <person name="Strader C."/>
            <person name="Tesfaye S."/>
            <person name="Thomson T."/>
            <person name="Thoulutsang Y."/>
            <person name="Thoulutsang D."/>
            <person name="Topham K."/>
            <person name="Topping I."/>
            <person name="Tsamla T."/>
            <person name="Vassiliev H."/>
            <person name="Vo A."/>
            <person name="Wangchuk T."/>
            <person name="Wangdi T."/>
            <person name="Weiand M."/>
            <person name="Wilkinson J."/>
            <person name="Wilson A."/>
            <person name="Yadav S."/>
            <person name="Young G."/>
            <person name="Yu Q."/>
            <person name="Zembek L."/>
            <person name="Zhong D."/>
            <person name="Zimmer A."/>
            <person name="Zwirko Z."/>
            <person name="Jaffe D.B."/>
            <person name="Alvarez P."/>
            <person name="Brockman W."/>
            <person name="Butler J."/>
            <person name="Chin C."/>
            <person name="Gnerre S."/>
            <person name="MacCallum I."/>
            <person name="Graves J.A."/>
            <person name="Ponting C.P."/>
            <person name="Breen M."/>
            <person name="Samollow P.B."/>
            <person name="Lander E.S."/>
            <person name="Lindblad-Toh K."/>
        </authorList>
    </citation>
    <scope>NUCLEOTIDE SEQUENCE [LARGE SCALE GENOMIC DNA]</scope>
</reference>
<dbReference type="PANTHER" id="PTHR23065:SF7">
    <property type="entry name" value="NOSTRIN, ISOFORM H"/>
    <property type="match status" value="1"/>
</dbReference>
<evidence type="ECO:0000256" key="7">
    <source>
        <dbReference type="ARBA" id="ARBA00023136"/>
    </source>
</evidence>
<dbReference type="InterPro" id="IPR011072">
    <property type="entry name" value="HR1_rho-bd"/>
</dbReference>
<evidence type="ECO:0000256" key="2">
    <source>
        <dbReference type="ARBA" id="ARBA00004245"/>
    </source>
</evidence>
<comment type="subcellular location">
    <subcellularLocation>
        <location evidence="1">Cell membrane</location>
    </subcellularLocation>
    <subcellularLocation>
        <location evidence="2">Cytoplasm</location>
        <location evidence="2">Cytoskeleton</location>
    </subcellularLocation>
</comment>
<dbReference type="Ensembl" id="ENSMODT00000065085.1">
    <property type="protein sequence ID" value="ENSMODP00000054581.1"/>
    <property type="gene ID" value="ENSMODG00000007742.4"/>
</dbReference>
<dbReference type="InterPro" id="IPR027267">
    <property type="entry name" value="AH/BAR_dom_sf"/>
</dbReference>
<protein>
    <submittedName>
        <fullName evidence="13">Nitric oxide synthase trafficking</fullName>
    </submittedName>
</protein>
<keyword evidence="3" id="KW-1003">Cell membrane</keyword>
<evidence type="ECO:0000256" key="6">
    <source>
        <dbReference type="ARBA" id="ARBA00023054"/>
    </source>
</evidence>
<dbReference type="InterPro" id="IPR057870">
    <property type="entry name" value="HR1_TOCA"/>
</dbReference>
<dbReference type="Gene3D" id="1.20.1270.60">
    <property type="entry name" value="Arfaptin homology (AH) domain/BAR domain"/>
    <property type="match status" value="1"/>
</dbReference>
<dbReference type="Pfam" id="PF00611">
    <property type="entry name" value="FCH"/>
    <property type="match status" value="1"/>
</dbReference>
<evidence type="ECO:0000256" key="8">
    <source>
        <dbReference type="ARBA" id="ARBA00023212"/>
    </source>
</evidence>
<dbReference type="OMA" id="NPPINGQ"/>
<reference evidence="13" key="3">
    <citation type="submission" date="2025-09" db="UniProtKB">
        <authorList>
            <consortium name="Ensembl"/>
        </authorList>
    </citation>
    <scope>IDENTIFICATION</scope>
</reference>
<dbReference type="Proteomes" id="UP000002280">
    <property type="component" value="Chromosome 4"/>
</dbReference>
<dbReference type="InterPro" id="IPR036028">
    <property type="entry name" value="SH3-like_dom_sf"/>
</dbReference>
<dbReference type="SUPFAM" id="SSF46585">
    <property type="entry name" value="HR1 repeat"/>
    <property type="match status" value="1"/>
</dbReference>
<evidence type="ECO:0000256" key="1">
    <source>
        <dbReference type="ARBA" id="ARBA00004236"/>
    </source>
</evidence>
<dbReference type="InterPro" id="IPR031160">
    <property type="entry name" value="F_BAR_dom"/>
</dbReference>
<evidence type="ECO:0000313" key="13">
    <source>
        <dbReference type="Ensembl" id="ENSMODP00000054581.1"/>
    </source>
</evidence>
<dbReference type="GO" id="GO:0003677">
    <property type="term" value="F:DNA binding"/>
    <property type="evidence" value="ECO:0007669"/>
    <property type="project" value="Ensembl"/>
</dbReference>
<keyword evidence="7" id="KW-0472">Membrane</keyword>
<dbReference type="AlphaFoldDB" id="A0A5F8H5U0"/>
<dbReference type="PROSITE" id="PS51860">
    <property type="entry name" value="REM_1"/>
    <property type="match status" value="1"/>
</dbReference>
<evidence type="ECO:0000256" key="10">
    <source>
        <dbReference type="SAM" id="Coils"/>
    </source>
</evidence>
<evidence type="ECO:0000256" key="3">
    <source>
        <dbReference type="ARBA" id="ARBA00022475"/>
    </source>
</evidence>
<accession>A0A5F8H5U0</accession>
<dbReference type="FunCoup" id="A0A5F8H5U0">
    <property type="interactions" value="32"/>
</dbReference>
<dbReference type="Bgee" id="ENSMODG00000007742">
    <property type="expression patterns" value="Expressed in spermatid and 21 other cell types or tissues"/>
</dbReference>
<evidence type="ECO:0000256" key="4">
    <source>
        <dbReference type="ARBA" id="ARBA00022490"/>
    </source>
</evidence>
<reference evidence="13" key="2">
    <citation type="submission" date="2025-08" db="UniProtKB">
        <authorList>
            <consortium name="Ensembl"/>
        </authorList>
    </citation>
    <scope>IDENTIFICATION</scope>
</reference>
<evidence type="ECO:0000259" key="11">
    <source>
        <dbReference type="PROSITE" id="PS51741"/>
    </source>
</evidence>
<dbReference type="InParanoid" id="A0A5F8H5U0"/>
<dbReference type="Pfam" id="PF25610">
    <property type="entry name" value="HR1_TOCA"/>
    <property type="match status" value="1"/>
</dbReference>
<dbReference type="GO" id="GO:0005737">
    <property type="term" value="C:cytoplasm"/>
    <property type="evidence" value="ECO:0007669"/>
    <property type="project" value="UniProtKB-SubCell"/>
</dbReference>
<dbReference type="InterPro" id="IPR036274">
    <property type="entry name" value="HR1_rpt_sf"/>
</dbReference>
<evidence type="ECO:0000259" key="12">
    <source>
        <dbReference type="PROSITE" id="PS51860"/>
    </source>
</evidence>
<keyword evidence="5" id="KW-0597">Phosphoprotein</keyword>
<feature type="domain" description="F-BAR" evidence="11">
    <location>
        <begin position="1"/>
        <end position="260"/>
    </location>
</feature>
<dbReference type="SMART" id="SM00055">
    <property type="entry name" value="FCH"/>
    <property type="match status" value="1"/>
</dbReference>
<dbReference type="InterPro" id="IPR001060">
    <property type="entry name" value="FCH_dom"/>
</dbReference>
<sequence>MKDPLTNCSYNKVYKELKEVSQNGENFCKQLTSILQQRANLEISYAKGLQKLASKLTKALQSTKKNCICGAWAFASESMKSAADLHQKLGKAIQSEAIKPTHQVLSAQEKKKRTLDNEVEKMANLVMNNWSQQIKAKKKLMVETKKHEALFHSVERTKQSVTEKEKRKLLGKLKKSTEKLAKEDESYYQKNIAGYTTRLKWEVTLQNCYQNVLDLEKERIQLLCNILNQYNQHVSIFGQTLTTGHTQLHCAISKIDVEKDIRTLMEETSISTTEEKSEFLLTDYFEEDPTNGMDKERRKSSIKSKLSRLKEDIEKASRDKEGLERMINVYTANPSFTDAKTKKETAVLIDETKLKLDLLQANFFKLSSVLAELEQRPKPTHPCISCISKWKEKDQTHSSVKISRPFMTKKLENVVRRTSSSGLLNNPGSVPLASGITSLGNGTCQALYPFQARGDDELNLEKGQEEKFSWNSKGSGLAGITGKHLGSLGVSCLEDSCYVRSVKLHIFLTGGCWIIPLSVYGSTISQWHLSITGALTWKPL</sequence>
<dbReference type="PROSITE" id="PS51741">
    <property type="entry name" value="F_BAR"/>
    <property type="match status" value="1"/>
</dbReference>
<evidence type="ECO:0000256" key="5">
    <source>
        <dbReference type="ARBA" id="ARBA00022553"/>
    </source>
</evidence>
<dbReference type="STRING" id="13616.ENSMODP00000054581"/>
<proteinExistence type="predicted"/>
<keyword evidence="14" id="KW-1185">Reference proteome</keyword>
<feature type="domain" description="REM-1" evidence="12">
    <location>
        <begin position="292"/>
        <end position="372"/>
    </location>
</feature>
<evidence type="ECO:0000256" key="9">
    <source>
        <dbReference type="PROSITE-ProRule" id="PRU01077"/>
    </source>
</evidence>
<gene>
    <name evidence="13" type="primary">NOSTRIN</name>
</gene>
<feature type="coiled-coil region" evidence="10">
    <location>
        <begin position="299"/>
        <end position="376"/>
    </location>
</feature>
<dbReference type="PANTHER" id="PTHR23065">
    <property type="entry name" value="PROLINE-SERINE-THREONINE PHOSPHATASE INTERACTING PROTEIN 1"/>
    <property type="match status" value="1"/>
</dbReference>
<keyword evidence="8" id="KW-0206">Cytoskeleton</keyword>
<keyword evidence="4" id="KW-0963">Cytoplasm</keyword>
<name>A0A5F8H5U0_MONDO</name>
<dbReference type="SUPFAM" id="SSF50044">
    <property type="entry name" value="SH3-domain"/>
    <property type="match status" value="1"/>
</dbReference>
<dbReference type="GeneTree" id="ENSGT00510000048120"/>
<dbReference type="GO" id="GO:0005886">
    <property type="term" value="C:plasma membrane"/>
    <property type="evidence" value="ECO:0007669"/>
    <property type="project" value="UniProtKB-SubCell"/>
</dbReference>
<dbReference type="SUPFAM" id="SSF103657">
    <property type="entry name" value="BAR/IMD domain-like"/>
    <property type="match status" value="1"/>
</dbReference>
<dbReference type="GO" id="GO:0007165">
    <property type="term" value="P:signal transduction"/>
    <property type="evidence" value="ECO:0007669"/>
    <property type="project" value="InterPro"/>
</dbReference>
<keyword evidence="6 9" id="KW-0175">Coiled coil</keyword>
<evidence type="ECO:0000313" key="14">
    <source>
        <dbReference type="Proteomes" id="UP000002280"/>
    </source>
</evidence>
<dbReference type="Gene3D" id="6.10.140.470">
    <property type="match status" value="1"/>
</dbReference>
<organism evidence="13 14">
    <name type="scientific">Monodelphis domestica</name>
    <name type="common">Gray short-tailed opossum</name>
    <dbReference type="NCBI Taxonomy" id="13616"/>
    <lineage>
        <taxon>Eukaryota</taxon>
        <taxon>Metazoa</taxon>
        <taxon>Chordata</taxon>
        <taxon>Craniata</taxon>
        <taxon>Vertebrata</taxon>
        <taxon>Euteleostomi</taxon>
        <taxon>Mammalia</taxon>
        <taxon>Metatheria</taxon>
        <taxon>Didelphimorphia</taxon>
        <taxon>Didelphidae</taxon>
        <taxon>Monodelphis</taxon>
    </lineage>
</organism>
<dbReference type="GO" id="GO:0045892">
    <property type="term" value="P:negative regulation of DNA-templated transcription"/>
    <property type="evidence" value="ECO:0007669"/>
    <property type="project" value="Ensembl"/>
</dbReference>
<dbReference type="GO" id="GO:0005634">
    <property type="term" value="C:nucleus"/>
    <property type="evidence" value="ECO:0007669"/>
    <property type="project" value="Ensembl"/>
</dbReference>